<sequence length="138" mass="15224">MTIRREDLAAAAAVGLLHYKQVEPLLVFLLQRDLREKREEMLAQMRPAPFQRLNRWLSYLAGALALATAILFVVLLADRGHLAGDIDLLLFTFPYGLGLLVLVLSVRRRGIGARLRMPAALVVASVPLAVLALHHVGV</sequence>
<feature type="transmembrane region" description="Helical" evidence="1">
    <location>
        <begin position="88"/>
        <end position="106"/>
    </location>
</feature>
<dbReference type="OrthoDB" id="8780050at2"/>
<dbReference type="EMBL" id="JWJG01000028">
    <property type="protein sequence ID" value="KIF81813.1"/>
    <property type="molecule type" value="Genomic_DNA"/>
</dbReference>
<feature type="transmembrane region" description="Helical" evidence="1">
    <location>
        <begin position="118"/>
        <end position="137"/>
    </location>
</feature>
<proteinExistence type="predicted"/>
<gene>
    <name evidence="2" type="ORF">TSA66_15035</name>
</gene>
<organism evidence="2 3">
    <name type="scientific">Noviherbaspirillum autotrophicum</name>
    <dbReference type="NCBI Taxonomy" id="709839"/>
    <lineage>
        <taxon>Bacteria</taxon>
        <taxon>Pseudomonadati</taxon>
        <taxon>Pseudomonadota</taxon>
        <taxon>Betaproteobacteria</taxon>
        <taxon>Burkholderiales</taxon>
        <taxon>Oxalobacteraceae</taxon>
        <taxon>Noviherbaspirillum</taxon>
    </lineage>
</organism>
<reference evidence="2 3" key="1">
    <citation type="submission" date="2014-12" db="EMBL/GenBank/DDBJ databases">
        <title>Denitrispirillum autotrophicum gen. nov., sp. nov., Denitrifying, Facultatively Autotrophic Bacteria Isolated from Rice Paddy Soil.</title>
        <authorList>
            <person name="Ishii S."/>
            <person name="Ashida N."/>
            <person name="Ohno H."/>
            <person name="Otsuka S."/>
            <person name="Yokota A."/>
            <person name="Senoo K."/>
        </authorList>
    </citation>
    <scope>NUCLEOTIDE SEQUENCE [LARGE SCALE GENOMIC DNA]</scope>
    <source>
        <strain evidence="2 3">TSA66</strain>
    </source>
</reference>
<feature type="transmembrane region" description="Helical" evidence="1">
    <location>
        <begin position="56"/>
        <end position="76"/>
    </location>
</feature>
<protein>
    <submittedName>
        <fullName evidence="2">Uncharacterized protein</fullName>
    </submittedName>
</protein>
<keyword evidence="1" id="KW-0472">Membrane</keyword>
<evidence type="ECO:0000256" key="1">
    <source>
        <dbReference type="SAM" id="Phobius"/>
    </source>
</evidence>
<keyword evidence="1" id="KW-0812">Transmembrane</keyword>
<name>A0A0C1Y3X0_9BURK</name>
<keyword evidence="1" id="KW-1133">Transmembrane helix</keyword>
<comment type="caution">
    <text evidence="2">The sequence shown here is derived from an EMBL/GenBank/DDBJ whole genome shotgun (WGS) entry which is preliminary data.</text>
</comment>
<dbReference type="AlphaFoldDB" id="A0A0C1Y3X0"/>
<evidence type="ECO:0000313" key="3">
    <source>
        <dbReference type="Proteomes" id="UP000031572"/>
    </source>
</evidence>
<keyword evidence="3" id="KW-1185">Reference proteome</keyword>
<accession>A0A0C1Y3X0</accession>
<dbReference type="RefSeq" id="WP_040040566.1">
    <property type="nucleotide sequence ID" value="NZ_JWJG01000028.1"/>
</dbReference>
<dbReference type="Proteomes" id="UP000031572">
    <property type="component" value="Unassembled WGS sequence"/>
</dbReference>
<evidence type="ECO:0000313" key="2">
    <source>
        <dbReference type="EMBL" id="KIF81813.1"/>
    </source>
</evidence>